<evidence type="ECO:0000256" key="5">
    <source>
        <dbReference type="ARBA" id="ARBA00023163"/>
    </source>
</evidence>
<keyword evidence="4" id="KW-0731">Sigma factor</keyword>
<dbReference type="InterPro" id="IPR007627">
    <property type="entry name" value="RNA_pol_sigma70_r2"/>
</dbReference>
<dbReference type="NCBIfam" id="TIGR02937">
    <property type="entry name" value="sigma70-ECF"/>
    <property type="match status" value="1"/>
</dbReference>
<dbReference type="InterPro" id="IPR014284">
    <property type="entry name" value="RNA_pol_sigma-70_dom"/>
</dbReference>
<dbReference type="InterPro" id="IPR036388">
    <property type="entry name" value="WH-like_DNA-bd_sf"/>
</dbReference>
<dbReference type="Pfam" id="PF08281">
    <property type="entry name" value="Sigma70_r4_2"/>
    <property type="match status" value="1"/>
</dbReference>
<dbReference type="Pfam" id="PF04542">
    <property type="entry name" value="Sigma70_r2"/>
    <property type="match status" value="1"/>
</dbReference>
<evidence type="ECO:0000313" key="9">
    <source>
        <dbReference type="Proteomes" id="UP000573327"/>
    </source>
</evidence>
<dbReference type="SUPFAM" id="SSF88946">
    <property type="entry name" value="Sigma2 domain of RNA polymerase sigma factors"/>
    <property type="match status" value="1"/>
</dbReference>
<evidence type="ECO:0000313" key="8">
    <source>
        <dbReference type="EMBL" id="MBB4949984.1"/>
    </source>
</evidence>
<evidence type="ECO:0000256" key="3">
    <source>
        <dbReference type="ARBA" id="ARBA00023015"/>
    </source>
</evidence>
<evidence type="ECO:0000259" key="6">
    <source>
        <dbReference type="Pfam" id="PF04542"/>
    </source>
</evidence>
<protein>
    <submittedName>
        <fullName evidence="8">RNA polymerase sigma-70 factor (ECF subfamily)</fullName>
    </submittedName>
</protein>
<dbReference type="Gene3D" id="3.10.450.50">
    <property type="match status" value="1"/>
</dbReference>
<comment type="similarity">
    <text evidence="1">Belongs to the sigma-70 factor family. ECF subfamily.</text>
</comment>
<comment type="caution">
    <text evidence="8">The sequence shown here is derived from an EMBL/GenBank/DDBJ whole genome shotgun (WGS) entry which is preliminary data.</text>
</comment>
<proteinExistence type="inferred from homology"/>
<dbReference type="NCBIfam" id="NF007214">
    <property type="entry name" value="PRK09636.1"/>
    <property type="match status" value="1"/>
</dbReference>
<keyword evidence="5" id="KW-0804">Transcription</keyword>
<evidence type="ECO:0000256" key="1">
    <source>
        <dbReference type="ARBA" id="ARBA00010641"/>
    </source>
</evidence>
<dbReference type="GO" id="GO:0003677">
    <property type="term" value="F:DNA binding"/>
    <property type="evidence" value="ECO:0007669"/>
    <property type="project" value="InterPro"/>
</dbReference>
<keyword evidence="3" id="KW-0805">Transcription regulation</keyword>
<dbReference type="GO" id="GO:0006352">
    <property type="term" value="P:DNA-templated transcription initiation"/>
    <property type="evidence" value="ECO:0007669"/>
    <property type="project" value="InterPro"/>
</dbReference>
<dbReference type="InterPro" id="IPR013324">
    <property type="entry name" value="RNA_pol_sigma_r3/r4-like"/>
</dbReference>
<dbReference type="PANTHER" id="PTHR30173:SF43">
    <property type="entry name" value="ECF RNA POLYMERASE SIGMA FACTOR SIGI-RELATED"/>
    <property type="match status" value="1"/>
</dbReference>
<dbReference type="SUPFAM" id="SSF54427">
    <property type="entry name" value="NTF2-like"/>
    <property type="match status" value="1"/>
</dbReference>
<evidence type="ECO:0000259" key="7">
    <source>
        <dbReference type="Pfam" id="PF08281"/>
    </source>
</evidence>
<evidence type="ECO:0000256" key="4">
    <source>
        <dbReference type="ARBA" id="ARBA00023082"/>
    </source>
</evidence>
<accession>A0A7W7SGE4</accession>
<keyword evidence="9" id="KW-1185">Reference proteome</keyword>
<dbReference type="PANTHER" id="PTHR30173">
    <property type="entry name" value="SIGMA 19 FACTOR"/>
    <property type="match status" value="1"/>
</dbReference>
<feature type="domain" description="RNA polymerase sigma-70 region 2" evidence="6">
    <location>
        <begin position="11"/>
        <end position="75"/>
    </location>
</feature>
<evidence type="ECO:0000256" key="2">
    <source>
        <dbReference type="ARBA" id="ARBA00011344"/>
    </source>
</evidence>
<gene>
    <name evidence="8" type="ORF">F4556_005519</name>
</gene>
<dbReference type="Gene3D" id="1.10.1740.10">
    <property type="match status" value="1"/>
</dbReference>
<dbReference type="InterPro" id="IPR052704">
    <property type="entry name" value="ECF_Sigma-70_Domain"/>
</dbReference>
<dbReference type="AlphaFoldDB" id="A0A7W7SGE4"/>
<dbReference type="GO" id="GO:0016987">
    <property type="term" value="F:sigma factor activity"/>
    <property type="evidence" value="ECO:0007669"/>
    <property type="project" value="UniProtKB-KW"/>
</dbReference>
<dbReference type="Proteomes" id="UP000573327">
    <property type="component" value="Unassembled WGS sequence"/>
</dbReference>
<feature type="domain" description="RNA polymerase sigma factor 70 region 4 type 2" evidence="7">
    <location>
        <begin position="113"/>
        <end position="161"/>
    </location>
</feature>
<dbReference type="RefSeq" id="WP_184920729.1">
    <property type="nucleotide sequence ID" value="NZ_JACHJR010000001.1"/>
</dbReference>
<dbReference type="SUPFAM" id="SSF88659">
    <property type="entry name" value="Sigma3 and sigma4 domains of RNA polymerase sigma factors"/>
    <property type="match status" value="1"/>
</dbReference>
<sequence>MSDLDQLAERFEAERAQLRAVAYRMLGSLNEAEDAVQEAWFRLERSDVTEVRNLPAWLTTVVGRVCLDQLRARKSRREDALECHVPDPVVGELGVVDPEQQALLADSVGLAMLVVLDTLPPAERVAFVLHDMFAVPFESIAPIVDREPAATRQLASRARRKVQGAAVPETDLGRQRVVVEAFMAASRAGDFESLLAVLDPDVVLRADTGAGGLAGASRLIRGAQAVASQALMFSAMAPYSRLALVNGAVGLIGLPADKAYSVMGVTVRDGRITEINLLVDPDRLAGIDVSFLTG</sequence>
<reference evidence="8 9" key="1">
    <citation type="submission" date="2020-08" db="EMBL/GenBank/DDBJ databases">
        <title>Sequencing the genomes of 1000 actinobacteria strains.</title>
        <authorList>
            <person name="Klenk H.-P."/>
        </authorList>
    </citation>
    <scope>NUCLEOTIDE SEQUENCE [LARGE SCALE GENOMIC DNA]</scope>
    <source>
        <strain evidence="8 9">DSM 44786</strain>
    </source>
</reference>
<name>A0A7W7SGE4_9ACTN</name>
<dbReference type="InterPro" id="IPR013325">
    <property type="entry name" value="RNA_pol_sigma_r2"/>
</dbReference>
<dbReference type="EMBL" id="JACHJR010000001">
    <property type="protein sequence ID" value="MBB4949984.1"/>
    <property type="molecule type" value="Genomic_DNA"/>
</dbReference>
<dbReference type="InterPro" id="IPR013249">
    <property type="entry name" value="RNA_pol_sigma70_r4_t2"/>
</dbReference>
<dbReference type="Gene3D" id="1.10.10.10">
    <property type="entry name" value="Winged helix-like DNA-binding domain superfamily/Winged helix DNA-binding domain"/>
    <property type="match status" value="1"/>
</dbReference>
<comment type="subunit">
    <text evidence="2">Interacts transiently with the RNA polymerase catalytic core formed by RpoA, RpoB, RpoC and RpoZ (2 alpha, 1 beta, 1 beta' and 1 omega subunit) to form the RNA polymerase holoenzyme that can initiate transcription.</text>
</comment>
<dbReference type="InterPro" id="IPR032710">
    <property type="entry name" value="NTF2-like_dom_sf"/>
</dbReference>
<organism evidence="8 9">
    <name type="scientific">Kitasatospora gansuensis</name>
    <dbReference type="NCBI Taxonomy" id="258050"/>
    <lineage>
        <taxon>Bacteria</taxon>
        <taxon>Bacillati</taxon>
        <taxon>Actinomycetota</taxon>
        <taxon>Actinomycetes</taxon>
        <taxon>Kitasatosporales</taxon>
        <taxon>Streptomycetaceae</taxon>
        <taxon>Kitasatospora</taxon>
    </lineage>
</organism>